<organism evidence="1 2">
    <name type="scientific">Nibrella saemangeumensis</name>
    <dbReference type="NCBI Taxonomy" id="1084526"/>
    <lineage>
        <taxon>Bacteria</taxon>
        <taxon>Pseudomonadati</taxon>
        <taxon>Bacteroidota</taxon>
        <taxon>Cytophagia</taxon>
        <taxon>Cytophagales</taxon>
        <taxon>Spirosomataceae</taxon>
        <taxon>Nibrella</taxon>
    </lineage>
</organism>
<accession>A0ABP8NL96</accession>
<proteinExistence type="predicted"/>
<protein>
    <submittedName>
        <fullName evidence="1">Uncharacterized protein</fullName>
    </submittedName>
</protein>
<reference evidence="2" key="1">
    <citation type="journal article" date="2019" name="Int. J. Syst. Evol. Microbiol.">
        <title>The Global Catalogue of Microorganisms (GCM) 10K type strain sequencing project: providing services to taxonomists for standard genome sequencing and annotation.</title>
        <authorList>
            <consortium name="The Broad Institute Genomics Platform"/>
            <consortium name="The Broad Institute Genome Sequencing Center for Infectious Disease"/>
            <person name="Wu L."/>
            <person name="Ma J."/>
        </authorList>
    </citation>
    <scope>NUCLEOTIDE SEQUENCE [LARGE SCALE GENOMIC DNA]</scope>
    <source>
        <strain evidence="2">JCM 17927</strain>
    </source>
</reference>
<dbReference type="Proteomes" id="UP001501175">
    <property type="component" value="Unassembled WGS sequence"/>
</dbReference>
<dbReference type="EMBL" id="BAABHD010000082">
    <property type="protein sequence ID" value="GAA4467242.1"/>
    <property type="molecule type" value="Genomic_DNA"/>
</dbReference>
<keyword evidence="2" id="KW-1185">Reference proteome</keyword>
<name>A0ABP8NL96_9BACT</name>
<gene>
    <name evidence="1" type="ORF">GCM10023189_50570</name>
</gene>
<evidence type="ECO:0000313" key="1">
    <source>
        <dbReference type="EMBL" id="GAA4467242.1"/>
    </source>
</evidence>
<comment type="caution">
    <text evidence="1">The sequence shown here is derived from an EMBL/GenBank/DDBJ whole genome shotgun (WGS) entry which is preliminary data.</text>
</comment>
<evidence type="ECO:0000313" key="2">
    <source>
        <dbReference type="Proteomes" id="UP001501175"/>
    </source>
</evidence>
<sequence length="66" mass="7855">MIIKNNPIVDFTANVLLEIKNDFFELLIIAKSLERYNFLHFLNIAILNYRKCTFNYWLCCAKVVLI</sequence>